<evidence type="ECO:0000313" key="3">
    <source>
        <dbReference type="Proteomes" id="UP000254387"/>
    </source>
</evidence>
<feature type="compositionally biased region" description="Polar residues" evidence="1">
    <location>
        <begin position="55"/>
        <end position="64"/>
    </location>
</feature>
<protein>
    <submittedName>
        <fullName evidence="2">Uncharacterized protein</fullName>
    </submittedName>
</protein>
<sequence length="172" mass="19669">MSAKIILNTELNQTSMRAGQMIPLNEYQYENAALLPDSVRHRKKRAGGNEEASREPQTTEQHAPSQKRPRTEYEQLNVGQWSEDDRNMLQNIDPELITKTEHLSSELETNFRNISQDYFSAIIQSLNTLLLQVTGERAKQQLYGKLEGLQDSIEGNPDCHLQMHPLPPANQK</sequence>
<organism evidence="2 3">
    <name type="scientific">Klebsiella pneumoniae</name>
    <dbReference type="NCBI Taxonomy" id="573"/>
    <lineage>
        <taxon>Bacteria</taxon>
        <taxon>Pseudomonadati</taxon>
        <taxon>Pseudomonadota</taxon>
        <taxon>Gammaproteobacteria</taxon>
        <taxon>Enterobacterales</taxon>
        <taxon>Enterobacteriaceae</taxon>
        <taxon>Klebsiella/Raoultella group</taxon>
        <taxon>Klebsiella</taxon>
        <taxon>Klebsiella pneumoniae complex</taxon>
    </lineage>
</organism>
<feature type="region of interest" description="Disordered" evidence="1">
    <location>
        <begin position="40"/>
        <end position="74"/>
    </location>
</feature>
<reference evidence="2 3" key="1">
    <citation type="submission" date="2018-06" db="EMBL/GenBank/DDBJ databases">
        <authorList>
            <consortium name="Pathogen Informatics"/>
            <person name="Doyle S."/>
        </authorList>
    </citation>
    <scope>NUCLEOTIDE SEQUENCE [LARGE SCALE GENOMIC DNA]</scope>
    <source>
        <strain evidence="2 3">NCTC5053</strain>
    </source>
</reference>
<evidence type="ECO:0000313" key="2">
    <source>
        <dbReference type="EMBL" id="STX88754.1"/>
    </source>
</evidence>
<proteinExistence type="predicted"/>
<dbReference type="AlphaFoldDB" id="A0A378KL81"/>
<evidence type="ECO:0000256" key="1">
    <source>
        <dbReference type="SAM" id="MobiDB-lite"/>
    </source>
</evidence>
<accession>A0A378KL81</accession>
<gene>
    <name evidence="2" type="ORF">NCTC5053_07021</name>
</gene>
<name>A0A378KL81_KLEPN</name>
<dbReference type="EMBL" id="UGMN01000007">
    <property type="protein sequence ID" value="STX88754.1"/>
    <property type="molecule type" value="Genomic_DNA"/>
</dbReference>
<dbReference type="Proteomes" id="UP000254387">
    <property type="component" value="Unassembled WGS sequence"/>
</dbReference>